<feature type="transmembrane region" description="Helical" evidence="8">
    <location>
        <begin position="318"/>
        <end position="336"/>
    </location>
</feature>
<evidence type="ECO:0000313" key="9">
    <source>
        <dbReference type="EMBL" id="RDG40005.1"/>
    </source>
</evidence>
<keyword evidence="3" id="KW-0813">Transport</keyword>
<dbReference type="Proteomes" id="UP000253741">
    <property type="component" value="Unassembled WGS sequence"/>
</dbReference>
<accession>A0A370BKZ9</accession>
<evidence type="ECO:0000313" key="10">
    <source>
        <dbReference type="Proteomes" id="UP000253741"/>
    </source>
</evidence>
<dbReference type="GO" id="GO:0033214">
    <property type="term" value="P:siderophore-iron import into cell"/>
    <property type="evidence" value="ECO:0007669"/>
    <property type="project" value="TreeGrafter"/>
</dbReference>
<organism evidence="9 10">
    <name type="scientific">Streptomyces corynorhini</name>
    <dbReference type="NCBI Taxonomy" id="2282652"/>
    <lineage>
        <taxon>Bacteria</taxon>
        <taxon>Bacillati</taxon>
        <taxon>Actinomycetota</taxon>
        <taxon>Actinomycetes</taxon>
        <taxon>Kitasatosporales</taxon>
        <taxon>Streptomycetaceae</taxon>
        <taxon>Streptomyces</taxon>
    </lineage>
</organism>
<dbReference type="OrthoDB" id="9782305at2"/>
<keyword evidence="5 8" id="KW-0812">Transmembrane</keyword>
<feature type="transmembrane region" description="Helical" evidence="8">
    <location>
        <begin position="102"/>
        <end position="122"/>
    </location>
</feature>
<evidence type="ECO:0000256" key="7">
    <source>
        <dbReference type="ARBA" id="ARBA00023136"/>
    </source>
</evidence>
<protein>
    <submittedName>
        <fullName evidence="9">Iron ABC transporter permease</fullName>
    </submittedName>
</protein>
<proteinExistence type="inferred from homology"/>
<dbReference type="CDD" id="cd06550">
    <property type="entry name" value="TM_ABC_iron-siderophores_like"/>
    <property type="match status" value="1"/>
</dbReference>
<dbReference type="FunFam" id="1.10.3470.10:FF:000001">
    <property type="entry name" value="Vitamin B12 ABC transporter permease BtuC"/>
    <property type="match status" value="1"/>
</dbReference>
<comment type="subcellular location">
    <subcellularLocation>
        <location evidence="1">Cell membrane</location>
        <topology evidence="1">Multi-pass membrane protein</topology>
    </subcellularLocation>
</comment>
<comment type="caution">
    <text evidence="9">The sequence shown here is derived from an EMBL/GenBank/DDBJ whole genome shotgun (WGS) entry which is preliminary data.</text>
</comment>
<dbReference type="Pfam" id="PF01032">
    <property type="entry name" value="FecCD"/>
    <property type="match status" value="1"/>
</dbReference>
<keyword evidence="10" id="KW-1185">Reference proteome</keyword>
<dbReference type="AlphaFoldDB" id="A0A370BKZ9"/>
<keyword evidence="7 8" id="KW-0472">Membrane</keyword>
<dbReference type="InterPro" id="IPR000522">
    <property type="entry name" value="ABC_transptr_permease_BtuC"/>
</dbReference>
<name>A0A370BKZ9_9ACTN</name>
<evidence type="ECO:0000256" key="4">
    <source>
        <dbReference type="ARBA" id="ARBA00022475"/>
    </source>
</evidence>
<evidence type="ECO:0000256" key="5">
    <source>
        <dbReference type="ARBA" id="ARBA00022692"/>
    </source>
</evidence>
<feature type="transmembrane region" description="Helical" evidence="8">
    <location>
        <begin position="129"/>
        <end position="148"/>
    </location>
</feature>
<feature type="transmembrane region" description="Helical" evidence="8">
    <location>
        <begin position="160"/>
        <end position="180"/>
    </location>
</feature>
<feature type="transmembrane region" description="Helical" evidence="8">
    <location>
        <begin position="244"/>
        <end position="277"/>
    </location>
</feature>
<feature type="transmembrane region" description="Helical" evidence="8">
    <location>
        <begin position="289"/>
        <end position="312"/>
    </location>
</feature>
<dbReference type="GO" id="GO:0022857">
    <property type="term" value="F:transmembrane transporter activity"/>
    <property type="evidence" value="ECO:0007669"/>
    <property type="project" value="InterPro"/>
</dbReference>
<reference evidence="9 10" key="1">
    <citation type="submission" date="2018-07" db="EMBL/GenBank/DDBJ databases">
        <title>Streptomyces species from bats.</title>
        <authorList>
            <person name="Dunlap C."/>
        </authorList>
    </citation>
    <scope>NUCLEOTIDE SEQUENCE [LARGE SCALE GENOMIC DNA]</scope>
    <source>
        <strain evidence="9 10">AC230</strain>
    </source>
</reference>
<dbReference type="Gene3D" id="1.10.3470.10">
    <property type="entry name" value="ABC transporter involved in vitamin B12 uptake, BtuC"/>
    <property type="match status" value="1"/>
</dbReference>
<dbReference type="PANTHER" id="PTHR30472:SF1">
    <property type="entry name" value="FE(3+) DICITRATE TRANSPORT SYSTEM PERMEASE PROTEIN FECC-RELATED"/>
    <property type="match status" value="1"/>
</dbReference>
<dbReference type="PANTHER" id="PTHR30472">
    <property type="entry name" value="FERRIC ENTEROBACTIN TRANSPORT SYSTEM PERMEASE PROTEIN"/>
    <property type="match status" value="1"/>
</dbReference>
<comment type="similarity">
    <text evidence="2">Belongs to the binding-protein-dependent transport system permease family. FecCD subfamily.</text>
</comment>
<evidence type="ECO:0000256" key="2">
    <source>
        <dbReference type="ARBA" id="ARBA00007935"/>
    </source>
</evidence>
<sequence>MDTPPTAGRPVRGRPLLALGLVAALLTLAAVVWASLLFGSGDVTAGDVVRGLLDPDLSVKGQLIVREERIPRTVAGLMTGAALGLAGAVMQGVARNPLADPGILGVNAGAAVAVVFGIGVLGLTEPGHYIWFGFLGALLAAVLVYSIGSLGREGATPVKLALAGAATTAILTSLTTAMLLRDRMLFDRFRFWKVGSLSGRDPDLLLQALPFIVAGVVFAIGLGPRLNALSMGDDIARALGQRVGAARLAAAASVVVLCGAATAIAGPIGFVGLIVAHGARLITGPDYRWILPYSLLLAPILILVSDIAGRFILQPGEVQVGIVTAVLGAVPFIILVRRRKQVEL</sequence>
<keyword evidence="4" id="KW-1003">Cell membrane</keyword>
<dbReference type="GO" id="GO:0005886">
    <property type="term" value="C:plasma membrane"/>
    <property type="evidence" value="ECO:0007669"/>
    <property type="project" value="UniProtKB-SubCell"/>
</dbReference>
<gene>
    <name evidence="9" type="ORF">DVH02_00795</name>
</gene>
<evidence type="ECO:0000256" key="1">
    <source>
        <dbReference type="ARBA" id="ARBA00004651"/>
    </source>
</evidence>
<keyword evidence="6 8" id="KW-1133">Transmembrane helix</keyword>
<feature type="transmembrane region" description="Helical" evidence="8">
    <location>
        <begin position="70"/>
        <end position="90"/>
    </location>
</feature>
<dbReference type="EMBL" id="QQNA01000003">
    <property type="protein sequence ID" value="RDG40005.1"/>
    <property type="molecule type" value="Genomic_DNA"/>
</dbReference>
<evidence type="ECO:0000256" key="3">
    <source>
        <dbReference type="ARBA" id="ARBA00022448"/>
    </source>
</evidence>
<feature type="transmembrane region" description="Helical" evidence="8">
    <location>
        <begin position="204"/>
        <end position="224"/>
    </location>
</feature>
<dbReference type="SUPFAM" id="SSF81345">
    <property type="entry name" value="ABC transporter involved in vitamin B12 uptake, BtuC"/>
    <property type="match status" value="1"/>
</dbReference>
<evidence type="ECO:0000256" key="6">
    <source>
        <dbReference type="ARBA" id="ARBA00022989"/>
    </source>
</evidence>
<dbReference type="InterPro" id="IPR037294">
    <property type="entry name" value="ABC_BtuC-like"/>
</dbReference>
<feature type="transmembrane region" description="Helical" evidence="8">
    <location>
        <begin position="16"/>
        <end position="38"/>
    </location>
</feature>
<evidence type="ECO:0000256" key="8">
    <source>
        <dbReference type="SAM" id="Phobius"/>
    </source>
</evidence>